<dbReference type="InterPro" id="IPR001709">
    <property type="entry name" value="Flavoprot_Pyr_Nucl_cyt_Rdtase"/>
</dbReference>
<evidence type="ECO:0000313" key="3">
    <source>
        <dbReference type="Proteomes" id="UP000176329"/>
    </source>
</evidence>
<name>A0A1F6LS59_9BACT</name>
<dbReference type="PROSITE" id="PS51384">
    <property type="entry name" value="FAD_FR"/>
    <property type="match status" value="1"/>
</dbReference>
<comment type="caution">
    <text evidence="2">The sequence shown here is derived from an EMBL/GenBank/DDBJ whole genome shotgun (WGS) entry which is preliminary data.</text>
</comment>
<reference evidence="2 3" key="1">
    <citation type="journal article" date="2016" name="Nat. Commun.">
        <title>Thousands of microbial genomes shed light on interconnected biogeochemical processes in an aquifer system.</title>
        <authorList>
            <person name="Anantharaman K."/>
            <person name="Brown C.T."/>
            <person name="Hug L.A."/>
            <person name="Sharon I."/>
            <person name="Castelle C.J."/>
            <person name="Probst A.J."/>
            <person name="Thomas B.C."/>
            <person name="Singh A."/>
            <person name="Wilkins M.J."/>
            <person name="Karaoz U."/>
            <person name="Brodie E.L."/>
            <person name="Williams K.H."/>
            <person name="Hubbard S.S."/>
            <person name="Banfield J.F."/>
        </authorList>
    </citation>
    <scope>NUCLEOTIDE SEQUENCE [LARGE SCALE GENOMIC DNA]</scope>
</reference>
<dbReference type="PRINTS" id="PR00371">
    <property type="entry name" value="FPNCR"/>
</dbReference>
<dbReference type="EMBL" id="MFPV01000016">
    <property type="protein sequence ID" value="OGH62237.1"/>
    <property type="molecule type" value="Genomic_DNA"/>
</dbReference>
<dbReference type="PANTHER" id="PTHR47354:SF5">
    <property type="entry name" value="PROTEIN RFBI"/>
    <property type="match status" value="1"/>
</dbReference>
<dbReference type="AlphaFoldDB" id="A0A1F6LS59"/>
<dbReference type="SUPFAM" id="SSF52343">
    <property type="entry name" value="Ferredoxin reductase-like, C-terminal NADP-linked domain"/>
    <property type="match status" value="1"/>
</dbReference>
<dbReference type="PRINTS" id="PR00410">
    <property type="entry name" value="PHEHYDRXLASE"/>
</dbReference>
<sequence length="220" mass="24546">MILRLTKKDILTEDTRAYSFEADNKFDFLPGQFVLLKQPGDVQKNARSFSMANAPHAEKITFLMKHLPEGHISGLLAEAPLGTPLEASVPLGRFTLQETDTDRVFVATGTGLAPIMSFIEHAATIQPSDQPPFEILFGCRNEQRLFWTEKLPTTALITLSQPSQTWTGLTGRVTDHIPTVAAEHPDAAWYLCGSAEMIKEVRQQLLERGVEPAQIHFEIY</sequence>
<evidence type="ECO:0000259" key="1">
    <source>
        <dbReference type="PROSITE" id="PS51384"/>
    </source>
</evidence>
<dbReference type="Proteomes" id="UP000176329">
    <property type="component" value="Unassembled WGS sequence"/>
</dbReference>
<dbReference type="InterPro" id="IPR039261">
    <property type="entry name" value="FNR_nucleotide-bd"/>
</dbReference>
<dbReference type="InterPro" id="IPR001433">
    <property type="entry name" value="OxRdtase_FAD/NAD-bd"/>
</dbReference>
<dbReference type="Gene3D" id="2.40.30.10">
    <property type="entry name" value="Translation factors"/>
    <property type="match status" value="1"/>
</dbReference>
<accession>A0A1F6LS59</accession>
<dbReference type="SUPFAM" id="SSF63380">
    <property type="entry name" value="Riboflavin synthase domain-like"/>
    <property type="match status" value="1"/>
</dbReference>
<proteinExistence type="predicted"/>
<protein>
    <recommendedName>
        <fullName evidence="1">FAD-binding FR-type domain-containing protein</fullName>
    </recommendedName>
</protein>
<dbReference type="Gene3D" id="3.40.50.80">
    <property type="entry name" value="Nucleotide-binding domain of ferredoxin-NADP reductase (FNR) module"/>
    <property type="match status" value="1"/>
</dbReference>
<dbReference type="GO" id="GO:0016491">
    <property type="term" value="F:oxidoreductase activity"/>
    <property type="evidence" value="ECO:0007669"/>
    <property type="project" value="InterPro"/>
</dbReference>
<dbReference type="InterPro" id="IPR017927">
    <property type="entry name" value="FAD-bd_FR_type"/>
</dbReference>
<dbReference type="Pfam" id="PF00970">
    <property type="entry name" value="FAD_binding_6"/>
    <property type="match status" value="1"/>
</dbReference>
<dbReference type="InterPro" id="IPR017938">
    <property type="entry name" value="Riboflavin_synthase-like_b-brl"/>
</dbReference>
<dbReference type="PANTHER" id="PTHR47354">
    <property type="entry name" value="NADH OXIDOREDUCTASE HCR"/>
    <property type="match status" value="1"/>
</dbReference>
<dbReference type="InterPro" id="IPR008333">
    <property type="entry name" value="Cbr1-like_FAD-bd_dom"/>
</dbReference>
<gene>
    <name evidence="2" type="ORF">A2848_02080</name>
</gene>
<evidence type="ECO:0000313" key="2">
    <source>
        <dbReference type="EMBL" id="OGH62237.1"/>
    </source>
</evidence>
<feature type="domain" description="FAD-binding FR-type" evidence="1">
    <location>
        <begin position="1"/>
        <end position="97"/>
    </location>
</feature>
<dbReference type="InterPro" id="IPR050415">
    <property type="entry name" value="MRET"/>
</dbReference>
<dbReference type="Pfam" id="PF00175">
    <property type="entry name" value="NAD_binding_1"/>
    <property type="match status" value="1"/>
</dbReference>
<organism evidence="2 3">
    <name type="scientific">Candidatus Magasanikbacteria bacterium RIFCSPHIGHO2_01_FULL_50_8</name>
    <dbReference type="NCBI Taxonomy" id="1798674"/>
    <lineage>
        <taxon>Bacteria</taxon>
        <taxon>Candidatus Magasanikiibacteriota</taxon>
    </lineage>
</organism>